<evidence type="ECO:0000313" key="2">
    <source>
        <dbReference type="EMBL" id="PUU82136.1"/>
    </source>
</evidence>
<name>A0A2T7A319_TUBBO</name>
<accession>A0A2T7A319</accession>
<sequence>MPSDIEGWPRSCFLSATISGCTAAVDCLEYFWIAIEHDRSAELPSLLQQFISHSLPGSLTREVLSGLSFVWFPEPSYLRTYTSLCVYLDRIFNARPAHLFLTVTCLSFAVIPLPAPRPLDFFLGVDTGRQTGPKQGRTRGWPAGTVQSA</sequence>
<keyword evidence="3" id="KW-1185">Reference proteome</keyword>
<organism evidence="2 3">
    <name type="scientific">Tuber borchii</name>
    <name type="common">White truffle</name>
    <dbReference type="NCBI Taxonomy" id="42251"/>
    <lineage>
        <taxon>Eukaryota</taxon>
        <taxon>Fungi</taxon>
        <taxon>Dikarya</taxon>
        <taxon>Ascomycota</taxon>
        <taxon>Pezizomycotina</taxon>
        <taxon>Pezizomycetes</taxon>
        <taxon>Pezizales</taxon>
        <taxon>Tuberaceae</taxon>
        <taxon>Tuber</taxon>
    </lineage>
</organism>
<reference evidence="2 3" key="1">
    <citation type="submission" date="2017-04" db="EMBL/GenBank/DDBJ databases">
        <title>Draft genome sequence of Tuber borchii Vittad., a whitish edible truffle.</title>
        <authorList>
            <consortium name="DOE Joint Genome Institute"/>
            <person name="Murat C."/>
            <person name="Kuo A."/>
            <person name="Barry K.W."/>
            <person name="Clum A."/>
            <person name="Dockter R.B."/>
            <person name="Fauchery L."/>
            <person name="Iotti M."/>
            <person name="Kohler A."/>
            <person name="Labutti K."/>
            <person name="Lindquist E.A."/>
            <person name="Lipzen A."/>
            <person name="Ohm R.A."/>
            <person name="Wang M."/>
            <person name="Grigoriev I.V."/>
            <person name="Zambonelli A."/>
            <person name="Martin F.M."/>
        </authorList>
    </citation>
    <scope>NUCLEOTIDE SEQUENCE [LARGE SCALE GENOMIC DNA]</scope>
    <source>
        <strain evidence="2 3">Tbo3840</strain>
    </source>
</reference>
<proteinExistence type="predicted"/>
<comment type="caution">
    <text evidence="2">The sequence shown here is derived from an EMBL/GenBank/DDBJ whole genome shotgun (WGS) entry which is preliminary data.</text>
</comment>
<dbReference type="Proteomes" id="UP000244722">
    <property type="component" value="Unassembled WGS sequence"/>
</dbReference>
<evidence type="ECO:0000313" key="3">
    <source>
        <dbReference type="Proteomes" id="UP000244722"/>
    </source>
</evidence>
<dbReference type="AlphaFoldDB" id="A0A2T7A319"/>
<dbReference type="EMBL" id="NESQ01000033">
    <property type="protein sequence ID" value="PUU82136.1"/>
    <property type="molecule type" value="Genomic_DNA"/>
</dbReference>
<feature type="region of interest" description="Disordered" evidence="1">
    <location>
        <begin position="130"/>
        <end position="149"/>
    </location>
</feature>
<protein>
    <submittedName>
        <fullName evidence="2">Uncharacterized protein</fullName>
    </submittedName>
</protein>
<evidence type="ECO:0000256" key="1">
    <source>
        <dbReference type="SAM" id="MobiDB-lite"/>
    </source>
</evidence>
<gene>
    <name evidence="2" type="ORF">B9Z19DRAFT_492510</name>
</gene>